<evidence type="ECO:0000256" key="2">
    <source>
        <dbReference type="SAM" id="SignalP"/>
    </source>
</evidence>
<gene>
    <name evidence="3" type="ORF">GJU40_18785</name>
</gene>
<feature type="chain" id="PRO_5039303123" evidence="2">
    <location>
        <begin position="22"/>
        <end position="265"/>
    </location>
</feature>
<dbReference type="EMBL" id="WKKI01000066">
    <property type="protein sequence ID" value="MRX74171.1"/>
    <property type="molecule type" value="Genomic_DNA"/>
</dbReference>
<feature type="compositionally biased region" description="Acidic residues" evidence="1">
    <location>
        <begin position="76"/>
        <end position="104"/>
    </location>
</feature>
<comment type="caution">
    <text evidence="3">The sequence shown here is derived from an EMBL/GenBank/DDBJ whole genome shotgun (WGS) entry which is preliminary data.</text>
</comment>
<reference evidence="3 4" key="1">
    <citation type="submission" date="2019-11" db="EMBL/GenBank/DDBJ databases">
        <title>Bacillus lacus genome.</title>
        <authorList>
            <person name="Allen C.J."/>
            <person name="Newman J.D."/>
        </authorList>
    </citation>
    <scope>NUCLEOTIDE SEQUENCE [LARGE SCALE GENOMIC DNA]</scope>
    <source>
        <strain evidence="3 4">KCTC 33946</strain>
    </source>
</reference>
<keyword evidence="4" id="KW-1185">Reference proteome</keyword>
<feature type="compositionally biased region" description="Polar residues" evidence="1">
    <location>
        <begin position="32"/>
        <end position="50"/>
    </location>
</feature>
<dbReference type="RefSeq" id="WP_154309625.1">
    <property type="nucleotide sequence ID" value="NZ_WKKI01000066.1"/>
</dbReference>
<evidence type="ECO:0000256" key="1">
    <source>
        <dbReference type="SAM" id="MobiDB-lite"/>
    </source>
</evidence>
<sequence>MNSIWKLTLTMTLAAALIAGCGTSSNNTSSNPEEPQQSPVEENETQQPQSDENEDAGNANGGNSNEGKETPPEQDSAVDEANETQPEEDNQTEEGSQPEEDEDSGQMIRLFEQNITYQAEGQMYEETGFLQESENQDFSMYVTEDFQLEAEEPGRDILFYKENDAISMRIELLADDADWEVIEKASVEQIQEVSSEYEENAWAGDWSEIEGTTLLSANNEDTIFHILVVKDHPSLPAMKLTLQTPLEGSMSTKMAEMAKTIQNKQ</sequence>
<dbReference type="AlphaFoldDB" id="A0A7X2J2J3"/>
<evidence type="ECO:0000313" key="3">
    <source>
        <dbReference type="EMBL" id="MRX74171.1"/>
    </source>
</evidence>
<feature type="compositionally biased region" description="Low complexity" evidence="1">
    <location>
        <begin position="56"/>
        <end position="65"/>
    </location>
</feature>
<feature type="signal peptide" evidence="2">
    <location>
        <begin position="1"/>
        <end position="21"/>
    </location>
</feature>
<dbReference type="Proteomes" id="UP000448867">
    <property type="component" value="Unassembled WGS sequence"/>
</dbReference>
<organism evidence="3 4">
    <name type="scientific">Metabacillus lacus</name>
    <dbReference type="NCBI Taxonomy" id="1983721"/>
    <lineage>
        <taxon>Bacteria</taxon>
        <taxon>Bacillati</taxon>
        <taxon>Bacillota</taxon>
        <taxon>Bacilli</taxon>
        <taxon>Bacillales</taxon>
        <taxon>Bacillaceae</taxon>
        <taxon>Metabacillus</taxon>
    </lineage>
</organism>
<name>A0A7X2J2J3_9BACI</name>
<evidence type="ECO:0000313" key="4">
    <source>
        <dbReference type="Proteomes" id="UP000448867"/>
    </source>
</evidence>
<dbReference type="PROSITE" id="PS51257">
    <property type="entry name" value="PROKAR_LIPOPROTEIN"/>
    <property type="match status" value="1"/>
</dbReference>
<feature type="region of interest" description="Disordered" evidence="1">
    <location>
        <begin position="21"/>
        <end position="104"/>
    </location>
</feature>
<keyword evidence="2" id="KW-0732">Signal</keyword>
<proteinExistence type="predicted"/>
<dbReference type="OrthoDB" id="2735367at2"/>
<accession>A0A7X2J2J3</accession>
<protein>
    <submittedName>
        <fullName evidence="3">Uncharacterized protein</fullName>
    </submittedName>
</protein>
<feature type="compositionally biased region" description="Low complexity" evidence="1">
    <location>
        <begin position="21"/>
        <end position="31"/>
    </location>
</feature>